<dbReference type="InterPro" id="IPR012263">
    <property type="entry name" value="M_m6A_EcoRV"/>
</dbReference>
<evidence type="ECO:0000256" key="5">
    <source>
        <dbReference type="ARBA" id="ARBA00022691"/>
    </source>
</evidence>
<evidence type="ECO:0000313" key="9">
    <source>
        <dbReference type="Proteomes" id="UP000037594"/>
    </source>
</evidence>
<dbReference type="GO" id="GO:0006298">
    <property type="term" value="P:mismatch repair"/>
    <property type="evidence" value="ECO:0007669"/>
    <property type="project" value="TreeGrafter"/>
</dbReference>
<dbReference type="GO" id="GO:0032259">
    <property type="term" value="P:methylation"/>
    <property type="evidence" value="ECO:0007669"/>
    <property type="project" value="UniProtKB-KW"/>
</dbReference>
<reference evidence="8 9" key="1">
    <citation type="submission" date="2015-06" db="EMBL/GenBank/DDBJ databases">
        <title>Genome sequence of Mycobacterium conceptionense strain MLE.</title>
        <authorList>
            <person name="Greninger A.L."/>
            <person name="Cunningham G."/>
            <person name="Chiu C.Y."/>
            <person name="Miller S."/>
        </authorList>
    </citation>
    <scope>NUCLEOTIDE SEQUENCE [LARGE SCALE GENOMIC DNA]</scope>
    <source>
        <strain evidence="8 9">MLE</strain>
    </source>
</reference>
<feature type="binding site" evidence="7">
    <location>
        <position position="28"/>
    </location>
    <ligand>
        <name>S-adenosyl-L-methionine</name>
        <dbReference type="ChEBI" id="CHEBI:59789"/>
    </ligand>
</feature>
<evidence type="ECO:0000313" key="8">
    <source>
        <dbReference type="EMBL" id="KMV20348.1"/>
    </source>
</evidence>
<dbReference type="PRINTS" id="PR00505">
    <property type="entry name" value="D12N6MTFRASE"/>
</dbReference>
<dbReference type="InterPro" id="IPR012327">
    <property type="entry name" value="MeTrfase_D12"/>
</dbReference>
<dbReference type="OrthoDB" id="9805629at2"/>
<name>A0A0J8UFU1_9MYCO</name>
<dbReference type="RefSeq" id="WP_047037298.1">
    <property type="nucleotide sequence ID" value="NZ_AGSZ01000239.1"/>
</dbReference>
<dbReference type="NCBIfam" id="TIGR00571">
    <property type="entry name" value="dam"/>
    <property type="match status" value="1"/>
</dbReference>
<dbReference type="AlphaFoldDB" id="A0A0J8UFU1"/>
<evidence type="ECO:0000256" key="4">
    <source>
        <dbReference type="ARBA" id="ARBA00022679"/>
    </source>
</evidence>
<proteinExistence type="inferred from homology"/>
<dbReference type="PANTHER" id="PTHR30481">
    <property type="entry name" value="DNA ADENINE METHYLASE"/>
    <property type="match status" value="1"/>
</dbReference>
<dbReference type="Gene3D" id="1.10.1020.10">
    <property type="entry name" value="Adenine-specific Methyltransferase, Domain 2"/>
    <property type="match status" value="1"/>
</dbReference>
<evidence type="ECO:0000256" key="2">
    <source>
        <dbReference type="ARBA" id="ARBA00011900"/>
    </source>
</evidence>
<keyword evidence="4" id="KW-0808">Transferase</keyword>
<feature type="binding site" evidence="7">
    <location>
        <position position="24"/>
    </location>
    <ligand>
        <name>S-adenosyl-L-methionine</name>
        <dbReference type="ChEBI" id="CHEBI:59789"/>
    </ligand>
</feature>
<comment type="caution">
    <text evidence="8">The sequence shown here is derived from an EMBL/GenBank/DDBJ whole genome shotgun (WGS) entry which is preliminary data.</text>
</comment>
<dbReference type="PIRSF" id="PIRSF000398">
    <property type="entry name" value="M_m6A_EcoRV"/>
    <property type="match status" value="1"/>
</dbReference>
<dbReference type="GO" id="GO:1904047">
    <property type="term" value="F:S-adenosyl-L-methionine binding"/>
    <property type="evidence" value="ECO:0007669"/>
    <property type="project" value="TreeGrafter"/>
</dbReference>
<evidence type="ECO:0000256" key="6">
    <source>
        <dbReference type="ARBA" id="ARBA00047942"/>
    </source>
</evidence>
<evidence type="ECO:0000256" key="1">
    <source>
        <dbReference type="ARBA" id="ARBA00006594"/>
    </source>
</evidence>
<keyword evidence="5" id="KW-0949">S-adenosyl-L-methionine</keyword>
<dbReference type="SUPFAM" id="SSF53335">
    <property type="entry name" value="S-adenosyl-L-methionine-dependent methyltransferases"/>
    <property type="match status" value="1"/>
</dbReference>
<feature type="binding site" evidence="7">
    <location>
        <position position="70"/>
    </location>
    <ligand>
        <name>S-adenosyl-L-methionine</name>
        <dbReference type="ChEBI" id="CHEBI:59789"/>
    </ligand>
</feature>
<dbReference type="GO" id="GO:0009307">
    <property type="term" value="P:DNA restriction-modification system"/>
    <property type="evidence" value="ECO:0007669"/>
    <property type="project" value="InterPro"/>
</dbReference>
<sequence>MFSKGVEGFLATSAPSTLRPFLRWAGSKRWLLPSLSPYIPEDFNCYYEPFVGSGTVYFRYSNKRKAFLSDTIESLIDCYQGIRKDPKTVGKIARNWTVDKDTYYQIRATRFAMGTSESAARFIYLNRFCFNGLYRENSRGQFNVPFGRPKNPSMIEDHILESCSKRLRSNTSITCQDFEVALEQCSEGDFAYLDPPYLAGHRTNGFVDYNARIFSTEDQMRLADVFHELNRRGAYIILTNADHDSIRHQYRDFKMNQITRFSSMAGKNNFRGPSTELMIMSDRIAEEYIRQ</sequence>
<evidence type="ECO:0000256" key="3">
    <source>
        <dbReference type="ARBA" id="ARBA00022603"/>
    </source>
</evidence>
<dbReference type="InterPro" id="IPR023095">
    <property type="entry name" value="Ade_MeTrfase_dom_2"/>
</dbReference>
<dbReference type="EC" id="2.1.1.72" evidence="2"/>
<comment type="similarity">
    <text evidence="1">Belongs to the N(4)/N(6)-methyltransferase family.</text>
</comment>
<protein>
    <recommendedName>
        <fullName evidence="2">site-specific DNA-methyltransferase (adenine-specific)</fullName>
        <ecNumber evidence="2">2.1.1.72</ecNumber>
    </recommendedName>
</protein>
<dbReference type="GO" id="GO:0043565">
    <property type="term" value="F:sequence-specific DNA binding"/>
    <property type="evidence" value="ECO:0007669"/>
    <property type="project" value="TreeGrafter"/>
</dbReference>
<feature type="binding site" evidence="7">
    <location>
        <position position="194"/>
    </location>
    <ligand>
        <name>S-adenosyl-L-methionine</name>
        <dbReference type="ChEBI" id="CHEBI:59789"/>
    </ligand>
</feature>
<evidence type="ECO:0000256" key="7">
    <source>
        <dbReference type="PIRSR" id="PIRSR000398-1"/>
    </source>
</evidence>
<dbReference type="Gene3D" id="3.40.50.150">
    <property type="entry name" value="Vaccinia Virus protein VP39"/>
    <property type="match status" value="1"/>
</dbReference>
<accession>A0A0J8UFU1</accession>
<dbReference type="GO" id="GO:0009007">
    <property type="term" value="F:site-specific DNA-methyltransferase (adenine-specific) activity"/>
    <property type="evidence" value="ECO:0007669"/>
    <property type="project" value="UniProtKB-EC"/>
</dbReference>
<gene>
    <name evidence="8" type="ORF">ACT17_01285</name>
</gene>
<dbReference type="Pfam" id="PF02086">
    <property type="entry name" value="MethyltransfD12"/>
    <property type="match status" value="1"/>
</dbReference>
<dbReference type="PANTHER" id="PTHR30481:SF3">
    <property type="entry name" value="DNA ADENINE METHYLASE"/>
    <property type="match status" value="1"/>
</dbReference>
<dbReference type="EMBL" id="LFOD01000001">
    <property type="protein sequence ID" value="KMV20348.1"/>
    <property type="molecule type" value="Genomic_DNA"/>
</dbReference>
<keyword evidence="3" id="KW-0489">Methyltransferase</keyword>
<dbReference type="Proteomes" id="UP000037594">
    <property type="component" value="Unassembled WGS sequence"/>
</dbReference>
<dbReference type="InterPro" id="IPR029063">
    <property type="entry name" value="SAM-dependent_MTases_sf"/>
</dbReference>
<dbReference type="PATRIC" id="fig|451644.5.peg.259"/>
<comment type="catalytic activity">
    <reaction evidence="6">
        <text>a 2'-deoxyadenosine in DNA + S-adenosyl-L-methionine = an N(6)-methyl-2'-deoxyadenosine in DNA + S-adenosyl-L-homocysteine + H(+)</text>
        <dbReference type="Rhea" id="RHEA:15197"/>
        <dbReference type="Rhea" id="RHEA-COMP:12418"/>
        <dbReference type="Rhea" id="RHEA-COMP:12419"/>
        <dbReference type="ChEBI" id="CHEBI:15378"/>
        <dbReference type="ChEBI" id="CHEBI:57856"/>
        <dbReference type="ChEBI" id="CHEBI:59789"/>
        <dbReference type="ChEBI" id="CHEBI:90615"/>
        <dbReference type="ChEBI" id="CHEBI:90616"/>
        <dbReference type="EC" id="2.1.1.72"/>
    </reaction>
</comment>
<organism evidence="8 9">
    <name type="scientific">Mycolicibacterium conceptionense</name>
    <dbReference type="NCBI Taxonomy" id="451644"/>
    <lineage>
        <taxon>Bacteria</taxon>
        <taxon>Bacillati</taxon>
        <taxon>Actinomycetota</taxon>
        <taxon>Actinomycetes</taxon>
        <taxon>Mycobacteriales</taxon>
        <taxon>Mycobacteriaceae</taxon>
        <taxon>Mycolicibacterium</taxon>
    </lineage>
</organism>